<comment type="caution">
    <text evidence="2">The sequence shown here is derived from an EMBL/GenBank/DDBJ whole genome shotgun (WGS) entry which is preliminary data.</text>
</comment>
<name>A0ABQ4N6K5_9BACL</name>
<organism evidence="2 3">
    <name type="scientific">Paenibacillus cisolokensis</name>
    <dbReference type="NCBI Taxonomy" id="1658519"/>
    <lineage>
        <taxon>Bacteria</taxon>
        <taxon>Bacillati</taxon>
        <taxon>Bacillota</taxon>
        <taxon>Bacilli</taxon>
        <taxon>Bacillales</taxon>
        <taxon>Paenibacillaceae</taxon>
        <taxon>Paenibacillus</taxon>
    </lineage>
</organism>
<feature type="transmembrane region" description="Helical" evidence="1">
    <location>
        <begin position="12"/>
        <end position="44"/>
    </location>
</feature>
<gene>
    <name evidence="2" type="ORF">PACILC2_23680</name>
</gene>
<evidence type="ECO:0000313" key="3">
    <source>
        <dbReference type="Proteomes" id="UP000680304"/>
    </source>
</evidence>
<accession>A0ABQ4N6K5</accession>
<proteinExistence type="predicted"/>
<dbReference type="Proteomes" id="UP000680304">
    <property type="component" value="Unassembled WGS sequence"/>
</dbReference>
<protein>
    <submittedName>
        <fullName evidence="2">Uncharacterized protein</fullName>
    </submittedName>
</protein>
<keyword evidence="3" id="KW-1185">Reference proteome</keyword>
<evidence type="ECO:0000256" key="1">
    <source>
        <dbReference type="SAM" id="Phobius"/>
    </source>
</evidence>
<keyword evidence="1" id="KW-1133">Transmembrane helix</keyword>
<evidence type="ECO:0000313" key="2">
    <source>
        <dbReference type="EMBL" id="GIQ63800.1"/>
    </source>
</evidence>
<keyword evidence="1" id="KW-0472">Membrane</keyword>
<reference evidence="2 3" key="1">
    <citation type="submission" date="2021-04" db="EMBL/GenBank/DDBJ databases">
        <title>Draft genome sequence of Paenibacillus cisolokensis, LC2-13A.</title>
        <authorList>
            <person name="Uke A."/>
            <person name="Chhe C."/>
            <person name="Baramee S."/>
            <person name="Kosugi A."/>
        </authorList>
    </citation>
    <scope>NUCLEOTIDE SEQUENCE [LARGE SCALE GENOMIC DNA]</scope>
    <source>
        <strain evidence="2 3">LC2-13A</strain>
    </source>
</reference>
<keyword evidence="1" id="KW-0812">Transmembrane</keyword>
<dbReference type="EMBL" id="BOVJ01000071">
    <property type="protein sequence ID" value="GIQ63800.1"/>
    <property type="molecule type" value="Genomic_DNA"/>
</dbReference>
<sequence length="89" mass="9756">MLKYGKEIAIGFLPVLLVFLVFLKVNIVPLLLVAALGGILFYAVRARGNVAPAGGKRRLPARSSVQLTFDEIGGQERAKQELTEALDFW</sequence>